<dbReference type="HOGENOM" id="CLU_001265_46_6_9"/>
<evidence type="ECO:0000313" key="9">
    <source>
        <dbReference type="Proteomes" id="UP000006556"/>
    </source>
</evidence>
<feature type="transmembrane region" description="Helical" evidence="6">
    <location>
        <begin position="12"/>
        <end position="33"/>
    </location>
</feature>
<dbReference type="KEGG" id="pth:PTH_0032"/>
<keyword evidence="5 6" id="KW-0472">Membrane</keyword>
<feature type="transmembrane region" description="Helical" evidence="6">
    <location>
        <begin position="217"/>
        <end position="239"/>
    </location>
</feature>
<feature type="transmembrane region" description="Helical" evidence="6">
    <location>
        <begin position="192"/>
        <end position="211"/>
    </location>
</feature>
<protein>
    <submittedName>
        <fullName evidence="8">Sugar phosphate permease</fullName>
    </submittedName>
</protein>
<feature type="transmembrane region" description="Helical" evidence="6">
    <location>
        <begin position="280"/>
        <end position="301"/>
    </location>
</feature>
<dbReference type="PROSITE" id="PS50850">
    <property type="entry name" value="MFS"/>
    <property type="match status" value="1"/>
</dbReference>
<sequence length="316" mass="34561">MPAKVRGRFVSVFNACFSLGVALAYFLGYLVVVPFGWRWGFAIGVLPILMFFVAKATLPESVRYLLEKGKIEEAVRIVEQIEKKILKRVTVPFEEAVKIEREAAASQRKESRIGIADLFTRGMARYTIVVAIAWFSLQYCVYAIMVWMPVVLRTELGFQLATGLSFLALGSLLGAAATPLSGIAADTIGRKISLCAIFTIYGIIPYFLFLLGRDPALGFILLMLTLIVVGLINGIVYVYSPENFPTKARGAGMGFVTAVGRVGAIAGPTIVGFIYSVAGFIWVLHVNIALLLFGAIVVWIFGRETKGRVLEDIESS</sequence>
<dbReference type="GO" id="GO:0005886">
    <property type="term" value="C:plasma membrane"/>
    <property type="evidence" value="ECO:0007669"/>
    <property type="project" value="UniProtKB-SubCell"/>
</dbReference>
<dbReference type="Proteomes" id="UP000006556">
    <property type="component" value="Chromosome"/>
</dbReference>
<evidence type="ECO:0000256" key="6">
    <source>
        <dbReference type="SAM" id="Phobius"/>
    </source>
</evidence>
<evidence type="ECO:0000256" key="2">
    <source>
        <dbReference type="ARBA" id="ARBA00022448"/>
    </source>
</evidence>
<gene>
    <name evidence="8" type="primary">UhpC</name>
    <name evidence="8" type="ordered locus">PTH_0032</name>
</gene>
<dbReference type="Gene3D" id="1.20.1250.20">
    <property type="entry name" value="MFS general substrate transporter like domains"/>
    <property type="match status" value="1"/>
</dbReference>
<dbReference type="SUPFAM" id="SSF103473">
    <property type="entry name" value="MFS general substrate transporter"/>
    <property type="match status" value="1"/>
</dbReference>
<dbReference type="Pfam" id="PF00083">
    <property type="entry name" value="Sugar_tr"/>
    <property type="match status" value="1"/>
</dbReference>
<evidence type="ECO:0000256" key="4">
    <source>
        <dbReference type="ARBA" id="ARBA00022989"/>
    </source>
</evidence>
<dbReference type="InterPro" id="IPR005828">
    <property type="entry name" value="MFS_sugar_transport-like"/>
</dbReference>
<evidence type="ECO:0000259" key="7">
    <source>
        <dbReference type="PROSITE" id="PS50850"/>
    </source>
</evidence>
<feature type="domain" description="Major facilitator superfamily (MFS) profile" evidence="7">
    <location>
        <begin position="1"/>
        <end position="306"/>
    </location>
</feature>
<dbReference type="InterPro" id="IPR036259">
    <property type="entry name" value="MFS_trans_sf"/>
</dbReference>
<feature type="transmembrane region" description="Helical" evidence="6">
    <location>
        <begin position="128"/>
        <end position="150"/>
    </location>
</feature>
<dbReference type="eggNOG" id="COG2223">
    <property type="taxonomic scope" value="Bacteria"/>
</dbReference>
<evidence type="ECO:0000256" key="5">
    <source>
        <dbReference type="ARBA" id="ARBA00023136"/>
    </source>
</evidence>
<feature type="transmembrane region" description="Helical" evidence="6">
    <location>
        <begin position="39"/>
        <end position="58"/>
    </location>
</feature>
<evidence type="ECO:0000256" key="3">
    <source>
        <dbReference type="ARBA" id="ARBA00022692"/>
    </source>
</evidence>
<proteinExistence type="predicted"/>
<evidence type="ECO:0000313" key="8">
    <source>
        <dbReference type="EMBL" id="BAF58213.1"/>
    </source>
</evidence>
<accession>A5D6C4</accession>
<keyword evidence="4 6" id="KW-1133">Transmembrane helix</keyword>
<dbReference type="InterPro" id="IPR020846">
    <property type="entry name" value="MFS_dom"/>
</dbReference>
<organism evidence="8 9">
    <name type="scientific">Pelotomaculum thermopropionicum (strain DSM 13744 / JCM 10971 / SI)</name>
    <dbReference type="NCBI Taxonomy" id="370438"/>
    <lineage>
        <taxon>Bacteria</taxon>
        <taxon>Bacillati</taxon>
        <taxon>Bacillota</taxon>
        <taxon>Clostridia</taxon>
        <taxon>Eubacteriales</taxon>
        <taxon>Desulfotomaculaceae</taxon>
        <taxon>Pelotomaculum</taxon>
    </lineage>
</organism>
<feature type="transmembrane region" description="Helical" evidence="6">
    <location>
        <begin position="156"/>
        <end position="180"/>
    </location>
</feature>
<feature type="transmembrane region" description="Helical" evidence="6">
    <location>
        <begin position="251"/>
        <end position="274"/>
    </location>
</feature>
<dbReference type="AlphaFoldDB" id="A5D6C4"/>
<dbReference type="PANTHER" id="PTHR23508:SF10">
    <property type="entry name" value="CARBOXYLIC ACID TRANSPORTER PROTEIN HOMOLOG"/>
    <property type="match status" value="1"/>
</dbReference>
<dbReference type="GO" id="GO:0046943">
    <property type="term" value="F:carboxylic acid transmembrane transporter activity"/>
    <property type="evidence" value="ECO:0007669"/>
    <property type="project" value="TreeGrafter"/>
</dbReference>
<comment type="subcellular location">
    <subcellularLocation>
        <location evidence="1">Cell membrane</location>
        <topology evidence="1">Multi-pass membrane protein</topology>
    </subcellularLocation>
</comment>
<keyword evidence="2" id="KW-0813">Transport</keyword>
<dbReference type="EMBL" id="AP009389">
    <property type="protein sequence ID" value="BAF58213.1"/>
    <property type="molecule type" value="Genomic_DNA"/>
</dbReference>
<dbReference type="STRING" id="370438.PTH_0032"/>
<dbReference type="PANTHER" id="PTHR23508">
    <property type="entry name" value="CARBOXYLIC ACID TRANSPORTER PROTEIN HOMOLOG"/>
    <property type="match status" value="1"/>
</dbReference>
<name>A5D6C4_PELTS</name>
<keyword evidence="9" id="KW-1185">Reference proteome</keyword>
<reference evidence="9" key="1">
    <citation type="journal article" date="2008" name="Genome Res.">
        <title>The genome of Pelotomaculum thermopropionicum reveals niche-associated evolution in anaerobic microbiota.</title>
        <authorList>
            <person name="Kosaka T."/>
            <person name="Kato S."/>
            <person name="Shimoyama T."/>
            <person name="Ishii S."/>
            <person name="Abe T."/>
            <person name="Watanabe K."/>
        </authorList>
    </citation>
    <scope>NUCLEOTIDE SEQUENCE [LARGE SCALE GENOMIC DNA]</scope>
    <source>
        <strain evidence="9">DSM 13744 / JCM 10971 / SI</strain>
    </source>
</reference>
<keyword evidence="3 6" id="KW-0812">Transmembrane</keyword>
<evidence type="ECO:0000256" key="1">
    <source>
        <dbReference type="ARBA" id="ARBA00004651"/>
    </source>
</evidence>